<organism evidence="1">
    <name type="scientific">mine drainage metagenome</name>
    <dbReference type="NCBI Taxonomy" id="410659"/>
    <lineage>
        <taxon>unclassified sequences</taxon>
        <taxon>metagenomes</taxon>
        <taxon>ecological metagenomes</taxon>
    </lineage>
</organism>
<accession>E6PXR2</accession>
<comment type="caution">
    <text evidence="1">The sequence shown here is derived from an EMBL/GenBank/DDBJ whole genome shotgun (WGS) entry which is preliminary data.</text>
</comment>
<reference evidence="1" key="1">
    <citation type="submission" date="2009-10" db="EMBL/GenBank/DDBJ databases">
        <title>Diversity of trophic interactions inside an arsenic-rich microbial ecosystem.</title>
        <authorList>
            <person name="Bertin P.N."/>
            <person name="Heinrich-Salmeron A."/>
            <person name="Pelletier E."/>
            <person name="Goulhen-Chollet F."/>
            <person name="Arsene-Ploetze F."/>
            <person name="Gallien S."/>
            <person name="Calteau A."/>
            <person name="Vallenet D."/>
            <person name="Casiot C."/>
            <person name="Chane-Woon-Ming B."/>
            <person name="Giloteaux L."/>
            <person name="Barakat M."/>
            <person name="Bonnefoy V."/>
            <person name="Bruneel O."/>
            <person name="Chandler M."/>
            <person name="Cleiss J."/>
            <person name="Duran R."/>
            <person name="Elbaz-Poulichet F."/>
            <person name="Fonknechten N."/>
            <person name="Lauga B."/>
            <person name="Mornico D."/>
            <person name="Ortet P."/>
            <person name="Schaeffer C."/>
            <person name="Siguier P."/>
            <person name="Alexander Thil Smith A."/>
            <person name="Van Dorsselaer A."/>
            <person name="Weissenbach J."/>
            <person name="Medigue C."/>
            <person name="Le Paslier D."/>
        </authorList>
    </citation>
    <scope>NUCLEOTIDE SEQUENCE</scope>
</reference>
<name>E6PXR2_9ZZZZ</name>
<dbReference type="EMBL" id="CABN01000045">
    <property type="protein sequence ID" value="CBH99721.1"/>
    <property type="molecule type" value="Genomic_DNA"/>
</dbReference>
<gene>
    <name evidence="1" type="ORF">CARN3_0667</name>
</gene>
<proteinExistence type="predicted"/>
<protein>
    <submittedName>
        <fullName evidence="1">Uncharacterized protein</fullName>
    </submittedName>
</protein>
<evidence type="ECO:0000313" key="1">
    <source>
        <dbReference type="EMBL" id="CBH99721.1"/>
    </source>
</evidence>
<sequence length="321" mass="35771">MGHAVNLVVSCSSRKRYETAPGLAVRELVGSDVRTRLQTWRGRLKTARAEEYPAAELYMGEHWSVVRDIPSDASDRGWNVRLWICSAGYGLIQPNTLIKSYQATFASGTEDSVTKEPTGRGSAQGWWTGVCSYSFSGKQLFPRSFEALVRAYPRTPLIVALSADYLYAVEKDLRIVLQHSFFQRYLSIISCGTDSQHRYWKNNLLPCDGGLSATLGGTFTSLNARVARFLFGFHANAGPTVDRLAALVGSIEKRTAAPQPRTPQSDLEVARYICEGLKKTPSVSKTKLLEEFRAAGRACEQKRFGELYMQLRQEAQPDFHG</sequence>
<dbReference type="AlphaFoldDB" id="E6PXR2"/>